<proteinExistence type="predicted"/>
<protein>
    <submittedName>
        <fullName evidence="2">Uncharacterized protein</fullName>
    </submittedName>
</protein>
<reference evidence="2" key="1">
    <citation type="submission" date="2021-10" db="EMBL/GenBank/DDBJ databases">
        <title>De novo Genome Assembly of Clathrus columnatus (Basidiomycota, Fungi) Using Illumina and Nanopore Sequence Data.</title>
        <authorList>
            <person name="Ogiso-Tanaka E."/>
            <person name="Itagaki H."/>
            <person name="Hosoya T."/>
            <person name="Hosaka K."/>
        </authorList>
    </citation>
    <scope>NUCLEOTIDE SEQUENCE</scope>
    <source>
        <strain evidence="2">MO-923</strain>
    </source>
</reference>
<name>A0AAV5A2G8_9AGAM</name>
<comment type="caution">
    <text evidence="2">The sequence shown here is derived from an EMBL/GenBank/DDBJ whole genome shotgun (WGS) entry which is preliminary data.</text>
</comment>
<dbReference type="Proteomes" id="UP001050691">
    <property type="component" value="Unassembled WGS sequence"/>
</dbReference>
<dbReference type="AlphaFoldDB" id="A0AAV5A2G8"/>
<organism evidence="2 3">
    <name type="scientific">Clathrus columnatus</name>
    <dbReference type="NCBI Taxonomy" id="1419009"/>
    <lineage>
        <taxon>Eukaryota</taxon>
        <taxon>Fungi</taxon>
        <taxon>Dikarya</taxon>
        <taxon>Basidiomycota</taxon>
        <taxon>Agaricomycotina</taxon>
        <taxon>Agaricomycetes</taxon>
        <taxon>Phallomycetidae</taxon>
        <taxon>Phallales</taxon>
        <taxon>Clathraceae</taxon>
        <taxon>Clathrus</taxon>
    </lineage>
</organism>
<keyword evidence="3" id="KW-1185">Reference proteome</keyword>
<sequence length="138" mass="15500">MSNGLFTNQTSVCKVAGDDKAKMSWMKYEELVVIEQGVVLEGWPNPTFNPNNLGTKELQQTLAALKNGTCTWRKLTEEEHKLRQEDYTARLANGEINIQNQKKQSDTGKKHKMVPEVSGKKCKAVNDPNNDVDKMSST</sequence>
<evidence type="ECO:0000313" key="2">
    <source>
        <dbReference type="EMBL" id="GJJ06085.1"/>
    </source>
</evidence>
<accession>A0AAV5A2G8</accession>
<gene>
    <name evidence="2" type="ORF">Clacol_000274</name>
</gene>
<dbReference type="EMBL" id="BPWL01000001">
    <property type="protein sequence ID" value="GJJ06085.1"/>
    <property type="molecule type" value="Genomic_DNA"/>
</dbReference>
<feature type="region of interest" description="Disordered" evidence="1">
    <location>
        <begin position="93"/>
        <end position="138"/>
    </location>
</feature>
<evidence type="ECO:0000313" key="3">
    <source>
        <dbReference type="Proteomes" id="UP001050691"/>
    </source>
</evidence>
<evidence type="ECO:0000256" key="1">
    <source>
        <dbReference type="SAM" id="MobiDB-lite"/>
    </source>
</evidence>